<reference evidence="6" key="1">
    <citation type="submission" date="2020-03" db="EMBL/GenBank/DDBJ databases">
        <title>Transcriptomic Profiling of the Digestive Tract of the Rat Flea, Xenopsylla cheopis, Following Blood Feeding and Infection with Yersinia pestis.</title>
        <authorList>
            <person name="Bland D.M."/>
            <person name="Martens C.A."/>
            <person name="Virtaneva K."/>
            <person name="Kanakabandi K."/>
            <person name="Long D."/>
            <person name="Rosenke R."/>
            <person name="Saturday G.A."/>
            <person name="Hoyt F.H."/>
            <person name="Bruno D.P."/>
            <person name="Ribeiro J.M.C."/>
            <person name="Hinnebusch J."/>
        </authorList>
    </citation>
    <scope>NUCLEOTIDE SEQUENCE</scope>
</reference>
<dbReference type="InterPro" id="IPR025239">
    <property type="entry name" value="DUF4187"/>
</dbReference>
<protein>
    <recommendedName>
        <fullName evidence="2">G patch domain-containing protein 11</fullName>
    </recommendedName>
    <alternativeName>
        <fullName evidence="3">Coiled-coil domain-containing protein 75</fullName>
    </alternativeName>
</protein>
<name>A0A6M2DIN4_XENCH</name>
<evidence type="ECO:0000256" key="4">
    <source>
        <dbReference type="SAM" id="MobiDB-lite"/>
    </source>
</evidence>
<feature type="region of interest" description="Disordered" evidence="4">
    <location>
        <begin position="186"/>
        <end position="209"/>
    </location>
</feature>
<dbReference type="PROSITE" id="PS50174">
    <property type="entry name" value="G_PATCH"/>
    <property type="match status" value="1"/>
</dbReference>
<sequence length="254" mass="29397">MSEEDDYMSDSFINKCVEDVKPGLINSRAKQRLIDISKKQSDEKLKNKPLKVVEAERRNEGLNVALDSANKGFALLQKMGYKPGQGIGKDQAGRIEPVEINLKSNREGLGRKSPAKKFKSSSEVTITQESVLDYRRQKAKDAENKRDLIDFLRCQRACHTLDTVANKELPDEKWYWPQIEMKKLEEANEEEDDESSENDQEEEREELEAQASERLVLLTKYLRDTYNYCLWCGTSFDDEKDFKEFCPGLTRNDH</sequence>
<comment type="similarity">
    <text evidence="1">Belongs to the GPATCH11 family.</text>
</comment>
<dbReference type="EMBL" id="GIIL01002453">
    <property type="protein sequence ID" value="NOV46179.1"/>
    <property type="molecule type" value="Transcribed_RNA"/>
</dbReference>
<accession>A0A6M2DIN4</accession>
<dbReference type="SMART" id="SM00443">
    <property type="entry name" value="G_patch"/>
    <property type="match status" value="1"/>
</dbReference>
<evidence type="ECO:0000256" key="2">
    <source>
        <dbReference type="ARBA" id="ARBA00021978"/>
    </source>
</evidence>
<evidence type="ECO:0000256" key="1">
    <source>
        <dbReference type="ARBA" id="ARBA00007140"/>
    </source>
</evidence>
<feature type="compositionally biased region" description="Acidic residues" evidence="4">
    <location>
        <begin position="187"/>
        <end position="208"/>
    </location>
</feature>
<dbReference type="GO" id="GO:0003676">
    <property type="term" value="F:nucleic acid binding"/>
    <property type="evidence" value="ECO:0007669"/>
    <property type="project" value="InterPro"/>
</dbReference>
<evidence type="ECO:0000313" key="6">
    <source>
        <dbReference type="EMBL" id="NOV46179.1"/>
    </source>
</evidence>
<dbReference type="InterPro" id="IPR000467">
    <property type="entry name" value="G_patch_dom"/>
</dbReference>
<dbReference type="PANTHER" id="PTHR21032">
    <property type="entry name" value="G PATCH DOMAIN-CONTAINING PROTEIN 11"/>
    <property type="match status" value="1"/>
</dbReference>
<dbReference type="InterPro" id="IPR039249">
    <property type="entry name" value="GPATCH11"/>
</dbReference>
<evidence type="ECO:0000259" key="5">
    <source>
        <dbReference type="PROSITE" id="PS50174"/>
    </source>
</evidence>
<dbReference type="Pfam" id="PF13821">
    <property type="entry name" value="DUF4187"/>
    <property type="match status" value="1"/>
</dbReference>
<dbReference type="PANTHER" id="PTHR21032:SF0">
    <property type="entry name" value="G PATCH DOMAIN-CONTAINING PROTEIN 11"/>
    <property type="match status" value="1"/>
</dbReference>
<dbReference type="Pfam" id="PF01585">
    <property type="entry name" value="G-patch"/>
    <property type="match status" value="1"/>
</dbReference>
<evidence type="ECO:0000256" key="3">
    <source>
        <dbReference type="ARBA" id="ARBA00030688"/>
    </source>
</evidence>
<organism evidence="6">
    <name type="scientific">Xenopsylla cheopis</name>
    <name type="common">Oriental rat flea</name>
    <name type="synonym">Pulex cheopis</name>
    <dbReference type="NCBI Taxonomy" id="163159"/>
    <lineage>
        <taxon>Eukaryota</taxon>
        <taxon>Metazoa</taxon>
        <taxon>Ecdysozoa</taxon>
        <taxon>Arthropoda</taxon>
        <taxon>Hexapoda</taxon>
        <taxon>Insecta</taxon>
        <taxon>Pterygota</taxon>
        <taxon>Neoptera</taxon>
        <taxon>Endopterygota</taxon>
        <taxon>Siphonaptera</taxon>
        <taxon>Pulicidae</taxon>
        <taxon>Xenopsyllinae</taxon>
        <taxon>Xenopsylla</taxon>
    </lineage>
</organism>
<dbReference type="SMART" id="SM01173">
    <property type="entry name" value="DUF4187"/>
    <property type="match status" value="1"/>
</dbReference>
<dbReference type="GO" id="GO:0000776">
    <property type="term" value="C:kinetochore"/>
    <property type="evidence" value="ECO:0007669"/>
    <property type="project" value="TreeGrafter"/>
</dbReference>
<feature type="domain" description="G-patch" evidence="5">
    <location>
        <begin position="68"/>
        <end position="114"/>
    </location>
</feature>
<dbReference type="AlphaFoldDB" id="A0A6M2DIN4"/>
<proteinExistence type="inferred from homology"/>